<gene>
    <name evidence="16" type="ORF">GF1_15650</name>
</gene>
<feature type="domain" description="PAS" evidence="14">
    <location>
        <begin position="93"/>
        <end position="138"/>
    </location>
</feature>
<dbReference type="RefSeq" id="WP_267929050.1">
    <property type="nucleotide sequence ID" value="NZ_AP024233.1"/>
</dbReference>
<evidence type="ECO:0000313" key="17">
    <source>
        <dbReference type="Proteomes" id="UP001063350"/>
    </source>
</evidence>
<dbReference type="InterPro" id="IPR001610">
    <property type="entry name" value="PAC"/>
</dbReference>
<dbReference type="InterPro" id="IPR011006">
    <property type="entry name" value="CheY-like_superfamily"/>
</dbReference>
<dbReference type="InterPro" id="IPR003661">
    <property type="entry name" value="HisK_dim/P_dom"/>
</dbReference>
<evidence type="ECO:0000256" key="9">
    <source>
        <dbReference type="PROSITE-ProRule" id="PRU00169"/>
    </source>
</evidence>
<dbReference type="SUPFAM" id="SSF47384">
    <property type="entry name" value="Homodimeric domain of signal transducing histidine kinase"/>
    <property type="match status" value="1"/>
</dbReference>
<dbReference type="Pfam" id="PF00072">
    <property type="entry name" value="Response_reg"/>
    <property type="match status" value="1"/>
</dbReference>
<dbReference type="InterPro" id="IPR036097">
    <property type="entry name" value="HisK_dim/P_sf"/>
</dbReference>
<keyword evidence="5" id="KW-0547">Nucleotide-binding</keyword>
<dbReference type="SUPFAM" id="SSF55874">
    <property type="entry name" value="ATPase domain of HSP90 chaperone/DNA topoisomerase II/histidine kinase"/>
    <property type="match status" value="1"/>
</dbReference>
<dbReference type="AlphaFoldDB" id="A0A915U1A2"/>
<keyword evidence="11" id="KW-0472">Membrane</keyword>
<evidence type="ECO:0000256" key="7">
    <source>
        <dbReference type="ARBA" id="ARBA00022840"/>
    </source>
</evidence>
<evidence type="ECO:0000259" key="13">
    <source>
        <dbReference type="PROSITE" id="PS50110"/>
    </source>
</evidence>
<dbReference type="Pfam" id="PF08448">
    <property type="entry name" value="PAS_4"/>
    <property type="match status" value="1"/>
</dbReference>
<dbReference type="InterPro" id="IPR035965">
    <property type="entry name" value="PAS-like_dom_sf"/>
</dbReference>
<keyword evidence="8" id="KW-0902">Two-component regulatory system</keyword>
<dbReference type="KEGG" id="ddu:GF1_15650"/>
<reference evidence="16" key="1">
    <citation type="submission" date="2020-12" db="EMBL/GenBank/DDBJ databases">
        <title>Desulfobium dissulfuricans gen. nov., sp. nov., a novel mesophilic, sulfate-reducing bacterium isolated from a deep-sea hydrothermal vent.</title>
        <authorList>
            <person name="Hashimoto Y."/>
            <person name="Tame A."/>
            <person name="Sawayama S."/>
            <person name="Miyazaki J."/>
            <person name="Takai K."/>
            <person name="Nakagawa S."/>
        </authorList>
    </citation>
    <scope>NUCLEOTIDE SEQUENCE</scope>
    <source>
        <strain evidence="16">GF1</strain>
    </source>
</reference>
<dbReference type="SMART" id="SM00091">
    <property type="entry name" value="PAS"/>
    <property type="match status" value="3"/>
</dbReference>
<feature type="transmembrane region" description="Helical" evidence="11">
    <location>
        <begin position="56"/>
        <end position="75"/>
    </location>
</feature>
<dbReference type="Pfam" id="PF02518">
    <property type="entry name" value="HATPase_c"/>
    <property type="match status" value="1"/>
</dbReference>
<dbReference type="PROSITE" id="PS50110">
    <property type="entry name" value="RESPONSE_REGULATORY"/>
    <property type="match status" value="1"/>
</dbReference>
<feature type="modified residue" description="4-aspartylphosphate" evidence="9">
    <location>
        <position position="772"/>
    </location>
</feature>
<organism evidence="16 17">
    <name type="scientific">Desulfolithobacter dissulfuricans</name>
    <dbReference type="NCBI Taxonomy" id="2795293"/>
    <lineage>
        <taxon>Bacteria</taxon>
        <taxon>Pseudomonadati</taxon>
        <taxon>Thermodesulfobacteriota</taxon>
        <taxon>Desulfobulbia</taxon>
        <taxon>Desulfobulbales</taxon>
        <taxon>Desulfobulbaceae</taxon>
        <taxon>Desulfolithobacter</taxon>
    </lineage>
</organism>
<evidence type="ECO:0000256" key="1">
    <source>
        <dbReference type="ARBA" id="ARBA00000085"/>
    </source>
</evidence>
<keyword evidence="11" id="KW-1133">Transmembrane helix</keyword>
<dbReference type="Pfam" id="PF00512">
    <property type="entry name" value="HisKA"/>
    <property type="match status" value="1"/>
</dbReference>
<dbReference type="InterPro" id="IPR004358">
    <property type="entry name" value="Sig_transdc_His_kin-like_C"/>
</dbReference>
<dbReference type="InterPro" id="IPR036890">
    <property type="entry name" value="HATPase_C_sf"/>
</dbReference>
<dbReference type="GO" id="GO:0000155">
    <property type="term" value="F:phosphorelay sensor kinase activity"/>
    <property type="evidence" value="ECO:0007669"/>
    <property type="project" value="InterPro"/>
</dbReference>
<dbReference type="SMART" id="SM00448">
    <property type="entry name" value="REC"/>
    <property type="match status" value="1"/>
</dbReference>
<evidence type="ECO:0000256" key="6">
    <source>
        <dbReference type="ARBA" id="ARBA00022777"/>
    </source>
</evidence>
<feature type="domain" description="Histidine kinase" evidence="12">
    <location>
        <begin position="478"/>
        <end position="701"/>
    </location>
</feature>
<dbReference type="InterPro" id="IPR000014">
    <property type="entry name" value="PAS"/>
</dbReference>
<dbReference type="InterPro" id="IPR013767">
    <property type="entry name" value="PAS_fold"/>
</dbReference>
<dbReference type="PRINTS" id="PR00344">
    <property type="entry name" value="BCTRLSENSOR"/>
</dbReference>
<protein>
    <recommendedName>
        <fullName evidence="2">histidine kinase</fullName>
        <ecNumber evidence="2">2.7.13.3</ecNumber>
    </recommendedName>
</protein>
<dbReference type="InterPro" id="IPR005467">
    <property type="entry name" value="His_kinase_dom"/>
</dbReference>
<evidence type="ECO:0000256" key="3">
    <source>
        <dbReference type="ARBA" id="ARBA00022553"/>
    </source>
</evidence>
<dbReference type="PROSITE" id="PS50109">
    <property type="entry name" value="HIS_KIN"/>
    <property type="match status" value="1"/>
</dbReference>
<keyword evidence="7" id="KW-0067">ATP-binding</keyword>
<evidence type="ECO:0000256" key="5">
    <source>
        <dbReference type="ARBA" id="ARBA00022741"/>
    </source>
</evidence>
<dbReference type="Pfam" id="PF13426">
    <property type="entry name" value="PAS_9"/>
    <property type="match status" value="1"/>
</dbReference>
<evidence type="ECO:0000256" key="8">
    <source>
        <dbReference type="ARBA" id="ARBA00023012"/>
    </source>
</evidence>
<dbReference type="Proteomes" id="UP001063350">
    <property type="component" value="Chromosome"/>
</dbReference>
<dbReference type="Gene3D" id="3.40.50.2300">
    <property type="match status" value="1"/>
</dbReference>
<dbReference type="PROSITE" id="PS50112">
    <property type="entry name" value="PAS"/>
    <property type="match status" value="2"/>
</dbReference>
<dbReference type="Gene3D" id="3.30.565.10">
    <property type="entry name" value="Histidine kinase-like ATPase, C-terminal domain"/>
    <property type="match status" value="1"/>
</dbReference>
<dbReference type="InterPro" id="IPR000700">
    <property type="entry name" value="PAS-assoc_C"/>
</dbReference>
<dbReference type="SMART" id="SM00388">
    <property type="entry name" value="HisKA"/>
    <property type="match status" value="1"/>
</dbReference>
<evidence type="ECO:0000256" key="11">
    <source>
        <dbReference type="SAM" id="Phobius"/>
    </source>
</evidence>
<dbReference type="PANTHER" id="PTHR43065">
    <property type="entry name" value="SENSOR HISTIDINE KINASE"/>
    <property type="match status" value="1"/>
</dbReference>
<accession>A0A915U1A2</accession>
<keyword evidence="11" id="KW-0812">Transmembrane</keyword>
<dbReference type="Pfam" id="PF00989">
    <property type="entry name" value="PAS"/>
    <property type="match status" value="1"/>
</dbReference>
<dbReference type="NCBIfam" id="TIGR00229">
    <property type="entry name" value="sensory_box"/>
    <property type="match status" value="3"/>
</dbReference>
<dbReference type="Gene3D" id="1.10.287.130">
    <property type="match status" value="1"/>
</dbReference>
<evidence type="ECO:0000259" key="15">
    <source>
        <dbReference type="PROSITE" id="PS50113"/>
    </source>
</evidence>
<dbReference type="EC" id="2.7.13.3" evidence="2"/>
<dbReference type="Gene3D" id="3.30.450.20">
    <property type="entry name" value="PAS domain"/>
    <property type="match status" value="3"/>
</dbReference>
<evidence type="ECO:0000256" key="4">
    <source>
        <dbReference type="ARBA" id="ARBA00022679"/>
    </source>
</evidence>
<evidence type="ECO:0000259" key="12">
    <source>
        <dbReference type="PROSITE" id="PS50109"/>
    </source>
</evidence>
<dbReference type="SMART" id="SM00387">
    <property type="entry name" value="HATPase_c"/>
    <property type="match status" value="1"/>
</dbReference>
<proteinExistence type="predicted"/>
<dbReference type="InterPro" id="IPR003594">
    <property type="entry name" value="HATPase_dom"/>
</dbReference>
<sequence>MIVYSRNRKPSRRCGFSITSSRFVAWLLSLLIFTPNASLASDASVIGLLWASPEVLAVVFFDLLILVLIIGLVLYNQRLRNKINQHRRENQELENKFQAVFQQLRHPAALLDSDGTVLYVNEAALVLAGCQEGEIRGKLFWEAPWWSRCPSQHERVRGAVRLARRGREVRFEAYVHDENGEPQYIDFSMRPVKDQGGKTRYLLPEGHDITEYRYNQRLYQYLFHNTPEGVFLLKNGVIDDCNQKAAEIFACSREDLLGARPVDLAPEKQPEGETSREQLIELEKRCHEQGTQHVEWVCRRLDGKLIDVCMTVISIDRERSYLQVILQDLTRQRRTEQELYMAKYALDSSGIPVVWYQPGKTAGETRIVYVNDAACQNLGYSREELLQMSAADIGHDSLEEKYAQLVERLKKNVFSSYETEVRHRDGSLRPIEVSTSYFQYRGQEYLFIMAKEISARKKMEEELRQAHKLEAIGTLAGGIAHDFNNILSVIFGYIEMARLKVGENSDVGQDLVQVHVAAERARKLVQQILAFSRRSKEERKPLEAQLVIKEALKLLRSSIPSNITIEQDIQSKATILADTTQLQQIIMNLCTNAYHAMRRHGGTLGVALHEVDISADSEIRLPDTAPGPYLLLEVSDTGEGMDEETRAHIFEPYFTTKEAGEGTGLGLAVVHGIVQSYGGQIVVHSSPDQGSLFQVYLPRIVNSDTSDAEIKEVPKIAGGKEHILFVDDEKEIVELCEEMLSRYGYRVTSFCQPAALLDFLNKCQSVDLVITDMTMPGLTGDRLAARIFEKYPDLPVILCTGYSETMSRDKALSLGISEYMQKPLVMHELLRTVRRVLDQQKA</sequence>
<comment type="catalytic activity">
    <reaction evidence="1">
        <text>ATP + protein L-histidine = ADP + protein N-phospho-L-histidine.</text>
        <dbReference type="EC" id="2.7.13.3"/>
    </reaction>
</comment>
<dbReference type="PROSITE" id="PS50113">
    <property type="entry name" value="PAC"/>
    <property type="match status" value="2"/>
</dbReference>
<evidence type="ECO:0000256" key="2">
    <source>
        <dbReference type="ARBA" id="ARBA00012438"/>
    </source>
</evidence>
<evidence type="ECO:0000256" key="10">
    <source>
        <dbReference type="SAM" id="Coils"/>
    </source>
</evidence>
<keyword evidence="3 9" id="KW-0597">Phosphoprotein</keyword>
<feature type="domain" description="PAS" evidence="14">
    <location>
        <begin position="363"/>
        <end position="413"/>
    </location>
</feature>
<dbReference type="SMART" id="SM00086">
    <property type="entry name" value="PAC"/>
    <property type="match status" value="3"/>
</dbReference>
<keyword evidence="4" id="KW-0808">Transferase</keyword>
<evidence type="ECO:0000313" key="16">
    <source>
        <dbReference type="EMBL" id="BCO09189.1"/>
    </source>
</evidence>
<dbReference type="CDD" id="cd00082">
    <property type="entry name" value="HisKA"/>
    <property type="match status" value="1"/>
</dbReference>
<dbReference type="InterPro" id="IPR001789">
    <property type="entry name" value="Sig_transdc_resp-reg_receiver"/>
</dbReference>
<keyword evidence="17" id="KW-1185">Reference proteome</keyword>
<keyword evidence="10" id="KW-0175">Coiled coil</keyword>
<dbReference type="SUPFAM" id="SSF55785">
    <property type="entry name" value="PYP-like sensor domain (PAS domain)"/>
    <property type="match status" value="3"/>
</dbReference>
<dbReference type="CDD" id="cd00130">
    <property type="entry name" value="PAS"/>
    <property type="match status" value="3"/>
</dbReference>
<dbReference type="PANTHER" id="PTHR43065:SF42">
    <property type="entry name" value="TWO-COMPONENT SENSOR PPRA"/>
    <property type="match status" value="1"/>
</dbReference>
<dbReference type="EMBL" id="AP024233">
    <property type="protein sequence ID" value="BCO09189.1"/>
    <property type="molecule type" value="Genomic_DNA"/>
</dbReference>
<dbReference type="InterPro" id="IPR013656">
    <property type="entry name" value="PAS_4"/>
</dbReference>
<feature type="domain" description="PAC" evidence="15">
    <location>
        <begin position="415"/>
        <end position="465"/>
    </location>
</feature>
<name>A0A915U1A2_9BACT</name>
<keyword evidence="6" id="KW-0418">Kinase</keyword>
<feature type="domain" description="PAC" evidence="15">
    <location>
        <begin position="165"/>
        <end position="221"/>
    </location>
</feature>
<dbReference type="SUPFAM" id="SSF52172">
    <property type="entry name" value="CheY-like"/>
    <property type="match status" value="1"/>
</dbReference>
<evidence type="ECO:0000259" key="14">
    <source>
        <dbReference type="PROSITE" id="PS50112"/>
    </source>
</evidence>
<feature type="coiled-coil region" evidence="10">
    <location>
        <begin position="76"/>
        <end position="103"/>
    </location>
</feature>
<feature type="domain" description="Response regulatory" evidence="13">
    <location>
        <begin position="722"/>
        <end position="837"/>
    </location>
</feature>
<dbReference type="CDD" id="cd00156">
    <property type="entry name" value="REC"/>
    <property type="match status" value="1"/>
</dbReference>